<proteinExistence type="predicted"/>
<evidence type="ECO:0000256" key="1">
    <source>
        <dbReference type="SAM" id="MobiDB-lite"/>
    </source>
</evidence>
<dbReference type="RefSeq" id="WP_409655581.1">
    <property type="nucleotide sequence ID" value="NZ_JBKBUW010000014.1"/>
</dbReference>
<name>A0A7C3DHL2_MEIRU</name>
<gene>
    <name evidence="3" type="ORF">ENS82_12920</name>
</gene>
<reference evidence="3" key="1">
    <citation type="journal article" date="2020" name="mSystems">
        <title>Genome- and Community-Level Interaction Insights into Carbon Utilization and Element Cycling Functions of Hydrothermarchaeota in Hydrothermal Sediment.</title>
        <authorList>
            <person name="Zhou Z."/>
            <person name="Liu Y."/>
            <person name="Xu W."/>
            <person name="Pan J."/>
            <person name="Luo Z.H."/>
            <person name="Li M."/>
        </authorList>
    </citation>
    <scope>NUCLEOTIDE SEQUENCE [LARGE SCALE GENOMIC DNA]</scope>
    <source>
        <strain evidence="3">SpSt-524</strain>
    </source>
</reference>
<comment type="caution">
    <text evidence="3">The sequence shown here is derived from an EMBL/GenBank/DDBJ whole genome shotgun (WGS) entry which is preliminary data.</text>
</comment>
<evidence type="ECO:0000256" key="2">
    <source>
        <dbReference type="SAM" id="Phobius"/>
    </source>
</evidence>
<feature type="transmembrane region" description="Helical" evidence="2">
    <location>
        <begin position="281"/>
        <end position="301"/>
    </location>
</feature>
<organism evidence="3">
    <name type="scientific">Meiothermus ruber</name>
    <dbReference type="NCBI Taxonomy" id="277"/>
    <lineage>
        <taxon>Bacteria</taxon>
        <taxon>Thermotogati</taxon>
        <taxon>Deinococcota</taxon>
        <taxon>Deinococci</taxon>
        <taxon>Thermales</taxon>
        <taxon>Thermaceae</taxon>
        <taxon>Meiothermus</taxon>
    </lineage>
</organism>
<sequence length="390" mass="42921">MESLGHYLLRERIALPGVAAVEAFEGQDVRTGIDVLVFKPLPEPPPKLSIPHTLSWVDCEEKAWIAEIPVGAVRTTWLAGRVELARLTQWCKQLLTVLNRVQEQGIPVGYIIPELIWARGSRVWLGGVGVPNPEHTWDFVGLLNTIKVLAGEAYPALPWREALENYATGQLEFAALIEQLEAPAPPRQDLAQAQGEPFSTAGADSSRETPPALDESEAQALVEAEQKDVLKPAHSKSLKVHISEPAVSTPTATPPRRIRIEERLEPPFEVVEPPLPSRRMALVWLWLIPLLLLLGGTGLWLRSRVPSSTQATVYPVEFRLQPPGPSASLVIIETPEGSKMPLNTEVAQLPGQVEFDKPGIYRIRVRVQGRMPVESLIEVPNPGGVTITLK</sequence>
<dbReference type="EMBL" id="DSWI01000031">
    <property type="protein sequence ID" value="HFG21590.1"/>
    <property type="molecule type" value="Genomic_DNA"/>
</dbReference>
<keyword evidence="2" id="KW-0812">Transmembrane</keyword>
<dbReference type="AlphaFoldDB" id="A0A7C3DHL2"/>
<evidence type="ECO:0000313" key="3">
    <source>
        <dbReference type="EMBL" id="HFG21590.1"/>
    </source>
</evidence>
<protein>
    <submittedName>
        <fullName evidence="3">Uncharacterized protein</fullName>
    </submittedName>
</protein>
<keyword evidence="2" id="KW-0472">Membrane</keyword>
<keyword evidence="2" id="KW-1133">Transmembrane helix</keyword>
<feature type="region of interest" description="Disordered" evidence="1">
    <location>
        <begin position="187"/>
        <end position="216"/>
    </location>
</feature>
<accession>A0A7C3DHL2</accession>